<name>A0A0Q9YGJ8_9GAMM</name>
<sequence>MNIVDALLKYVGLRSGEQSKDIFYQRFLNSEYSWQLRKPLLVNSPSTVNEIDSLQRIPFERLSFLELENPSNQVVKIRLQENVIHKLKNFEKAFNIFVDFTSHSNPLGDFRKFSSFYHPLYCTSRYLFFHGDGNCVTLGVLLYSFLTHYFEKDSIKLKYSCALKREFMHVYALRERKNHKILYVDPDQKIFCGYDELDQIYSHGLIFQLLSGAGYYVFDQIPIIKRKHFFLKMTEDLMDNYRITPTQLIYQKEPEKNDFSRIFLKARIESSQDLELFAEDYEWKKSYREIGKKIYQQPLPFLSQLKNIITVIIPPQGQLTLGWHNSFPQEVLDFCLIFFGRVPLSIDWEAKSAIVQEVVLPEIPWIILFGAHVNFCILNQKRFDLHRTQCGNFAYLGMGDLEAQFDGITKDIKMTIQVLQDTFIKIVLPFNALAVNANLISLTSEHEDLLNIKYQAA</sequence>
<evidence type="ECO:0000313" key="1">
    <source>
        <dbReference type="EMBL" id="KRG19676.1"/>
    </source>
</evidence>
<reference evidence="2" key="3">
    <citation type="submission" date="2021-06" db="EMBL/GenBank/DDBJ databases">
        <title>Genomic Description and Analysis of Intracellular Bacteria, Candidatus Berkiella cookevillensis and Candidatus Berkiella aquae.</title>
        <authorList>
            <person name="Kidane D.T."/>
            <person name="Mehari Y.T."/>
            <person name="Rice F.C."/>
            <person name="Arivett B.A."/>
            <person name="Farone A.L."/>
            <person name="Berk S.G."/>
            <person name="Farone M.B."/>
        </authorList>
    </citation>
    <scope>NUCLEOTIDE SEQUENCE</scope>
    <source>
        <strain evidence="2">CC99</strain>
    </source>
</reference>
<comment type="caution">
    <text evidence="1">The sequence shown here is derived from an EMBL/GenBank/DDBJ whole genome shotgun (WGS) entry which is preliminary data.</text>
</comment>
<keyword evidence="3" id="KW-1185">Reference proteome</keyword>
<dbReference type="EMBL" id="LKHV01000002">
    <property type="protein sequence ID" value="KRG19676.1"/>
    <property type="molecule type" value="Genomic_DNA"/>
</dbReference>
<dbReference type="EMBL" id="LKHV02000001">
    <property type="protein sequence ID" value="MCS5707673.1"/>
    <property type="molecule type" value="Genomic_DNA"/>
</dbReference>
<gene>
    <name evidence="2" type="ORF">CC99x_002010</name>
    <name evidence="1" type="ORF">CC99x_00690</name>
</gene>
<reference evidence="2" key="2">
    <citation type="journal article" date="2016" name="Genome Announc.">
        <title>Draft Genome Sequences of Two Novel Amoeba-Resistant Intranuclear Bacteria, 'Candidatus Berkiella cookevillensis' and 'Candidatus Berkiella aquae'.</title>
        <authorList>
            <person name="Mehari Y.T."/>
            <person name="Arivett B.A."/>
            <person name="Farone A.L."/>
            <person name="Gunderson J.H."/>
            <person name="Farone M.B."/>
        </authorList>
    </citation>
    <scope>NUCLEOTIDE SEQUENCE</scope>
    <source>
        <strain evidence="2">CC99</strain>
    </source>
</reference>
<protein>
    <submittedName>
        <fullName evidence="1">Uncharacterized protein</fullName>
    </submittedName>
</protein>
<dbReference type="STRING" id="437022.CC99x_00690"/>
<dbReference type="Proteomes" id="UP000051494">
    <property type="component" value="Unassembled WGS sequence"/>
</dbReference>
<dbReference type="AlphaFoldDB" id="A0A0Q9YGJ8"/>
<evidence type="ECO:0000313" key="3">
    <source>
        <dbReference type="Proteomes" id="UP000051494"/>
    </source>
</evidence>
<proteinExistence type="predicted"/>
<organism evidence="1">
    <name type="scientific">Candidatus Berkiella cookevillensis</name>
    <dbReference type="NCBI Taxonomy" id="437022"/>
    <lineage>
        <taxon>Bacteria</taxon>
        <taxon>Pseudomonadati</taxon>
        <taxon>Pseudomonadota</taxon>
        <taxon>Gammaproteobacteria</taxon>
        <taxon>Candidatus Berkiellales</taxon>
        <taxon>Candidatus Berkiellaceae</taxon>
        <taxon>Candidatus Berkiella</taxon>
    </lineage>
</organism>
<dbReference type="RefSeq" id="WP_057623669.1">
    <property type="nucleotide sequence ID" value="NZ_LKHV02000001.1"/>
</dbReference>
<reference evidence="1" key="1">
    <citation type="submission" date="2015-09" db="EMBL/GenBank/DDBJ databases">
        <title>Draft Genome Sequences of Two Novel Amoeba-resistant Intranuclear Bacteria, Candidatus Berkiella cookevillensis and Candidatus Berkiella aquae.</title>
        <authorList>
            <person name="Mehari Y.T."/>
            <person name="Arivett B.A."/>
            <person name="Farone A.L."/>
            <person name="Gunderson J.H."/>
            <person name="Farone M.B."/>
        </authorList>
    </citation>
    <scope>NUCLEOTIDE SEQUENCE [LARGE SCALE GENOMIC DNA]</scope>
    <source>
        <strain evidence="1">CC99</strain>
    </source>
</reference>
<accession>A0A0Q9YGJ8</accession>
<evidence type="ECO:0000313" key="2">
    <source>
        <dbReference type="EMBL" id="MCS5707673.1"/>
    </source>
</evidence>